<dbReference type="Proteomes" id="UP000800096">
    <property type="component" value="Unassembled WGS sequence"/>
</dbReference>
<dbReference type="PANTHER" id="PTHR42791">
    <property type="entry name" value="GNAT FAMILY ACETYLTRANSFERASE"/>
    <property type="match status" value="1"/>
</dbReference>
<proteinExistence type="predicted"/>
<keyword evidence="2" id="KW-0808">Transferase</keyword>
<keyword evidence="2" id="KW-0012">Acyltransferase</keyword>
<dbReference type="InterPro" id="IPR052523">
    <property type="entry name" value="Trichothecene_AcTrans"/>
</dbReference>
<name>A0A6A5Q7H4_AMPQU</name>
<dbReference type="Gene3D" id="3.40.630.30">
    <property type="match status" value="1"/>
</dbReference>
<organism evidence="2 3">
    <name type="scientific">Ampelomyces quisqualis</name>
    <name type="common">Powdery mildew agent</name>
    <dbReference type="NCBI Taxonomy" id="50730"/>
    <lineage>
        <taxon>Eukaryota</taxon>
        <taxon>Fungi</taxon>
        <taxon>Dikarya</taxon>
        <taxon>Ascomycota</taxon>
        <taxon>Pezizomycotina</taxon>
        <taxon>Dothideomycetes</taxon>
        <taxon>Pleosporomycetidae</taxon>
        <taxon>Pleosporales</taxon>
        <taxon>Pleosporineae</taxon>
        <taxon>Phaeosphaeriaceae</taxon>
        <taxon>Ampelomyces</taxon>
    </lineage>
</organism>
<evidence type="ECO:0000313" key="3">
    <source>
        <dbReference type="Proteomes" id="UP000800096"/>
    </source>
</evidence>
<dbReference type="EMBL" id="ML979144">
    <property type="protein sequence ID" value="KAF1911475.1"/>
    <property type="molecule type" value="Genomic_DNA"/>
</dbReference>
<dbReference type="CDD" id="cd04301">
    <property type="entry name" value="NAT_SF"/>
    <property type="match status" value="1"/>
</dbReference>
<dbReference type="PROSITE" id="PS51186">
    <property type="entry name" value="GNAT"/>
    <property type="match status" value="1"/>
</dbReference>
<dbReference type="InterPro" id="IPR016181">
    <property type="entry name" value="Acyl_CoA_acyltransferase"/>
</dbReference>
<dbReference type="AlphaFoldDB" id="A0A6A5Q7H4"/>
<evidence type="ECO:0000259" key="1">
    <source>
        <dbReference type="PROSITE" id="PS51186"/>
    </source>
</evidence>
<gene>
    <name evidence="2" type="ORF">BDU57DRAFT_524619</name>
</gene>
<dbReference type="OrthoDB" id="2115692at2759"/>
<protein>
    <submittedName>
        <fullName evidence="2">Acyl-CoA N-acyltransferase</fullName>
    </submittedName>
</protein>
<dbReference type="Pfam" id="PF00583">
    <property type="entry name" value="Acetyltransf_1"/>
    <property type="match status" value="1"/>
</dbReference>
<reference evidence="2" key="1">
    <citation type="journal article" date="2020" name="Stud. Mycol.">
        <title>101 Dothideomycetes genomes: a test case for predicting lifestyles and emergence of pathogens.</title>
        <authorList>
            <person name="Haridas S."/>
            <person name="Albert R."/>
            <person name="Binder M."/>
            <person name="Bloem J."/>
            <person name="Labutti K."/>
            <person name="Salamov A."/>
            <person name="Andreopoulos B."/>
            <person name="Baker S."/>
            <person name="Barry K."/>
            <person name="Bills G."/>
            <person name="Bluhm B."/>
            <person name="Cannon C."/>
            <person name="Castanera R."/>
            <person name="Culley D."/>
            <person name="Daum C."/>
            <person name="Ezra D."/>
            <person name="Gonzalez J."/>
            <person name="Henrissat B."/>
            <person name="Kuo A."/>
            <person name="Liang C."/>
            <person name="Lipzen A."/>
            <person name="Lutzoni F."/>
            <person name="Magnuson J."/>
            <person name="Mondo S."/>
            <person name="Nolan M."/>
            <person name="Ohm R."/>
            <person name="Pangilinan J."/>
            <person name="Park H.-J."/>
            <person name="Ramirez L."/>
            <person name="Alfaro M."/>
            <person name="Sun H."/>
            <person name="Tritt A."/>
            <person name="Yoshinaga Y."/>
            <person name="Zwiers L.-H."/>
            <person name="Turgeon B."/>
            <person name="Goodwin S."/>
            <person name="Spatafora J."/>
            <person name="Crous P."/>
            <person name="Grigoriev I."/>
        </authorList>
    </citation>
    <scope>NUCLEOTIDE SEQUENCE</scope>
    <source>
        <strain evidence="2">HMLAC05119</strain>
    </source>
</reference>
<dbReference type="SUPFAM" id="SSF55729">
    <property type="entry name" value="Acyl-CoA N-acyltransferases (Nat)"/>
    <property type="match status" value="1"/>
</dbReference>
<evidence type="ECO:0000313" key="2">
    <source>
        <dbReference type="EMBL" id="KAF1911475.1"/>
    </source>
</evidence>
<keyword evidence="3" id="KW-1185">Reference proteome</keyword>
<dbReference type="GO" id="GO:0016747">
    <property type="term" value="F:acyltransferase activity, transferring groups other than amino-acyl groups"/>
    <property type="evidence" value="ECO:0007669"/>
    <property type="project" value="InterPro"/>
</dbReference>
<sequence length="232" mass="26103">MGFVVLPALVTDITAVYDVYFAAFKDNAVTRALFPSATAADMTNRDSDFRKGHTAHTSHYWSTDSNQYTSKCVDIDTGKVVGMALWDIYLTPSTWRRGEISWLSGHERERAEALISPLWDAREKFWLDQKYIYCHVVAVHPDYQRKGIGQLLMEYGIGIAQKVGLPMYVESSPEGVRLYEKMGCQRMVHQPKKSNVLETTRAGDLGNKSEVALFIYVPTGANVKVPAAIECR</sequence>
<accession>A0A6A5Q7H4</accession>
<feature type="domain" description="N-acetyltransferase" evidence="1">
    <location>
        <begin position="28"/>
        <end position="218"/>
    </location>
</feature>
<dbReference type="PANTHER" id="PTHR42791:SF17">
    <property type="entry name" value="ACETYLTRANSFERASE, GNAT FAMILY FAMILY (AFU_ORTHOLOGUE AFUA_8G05690)"/>
    <property type="match status" value="1"/>
</dbReference>
<dbReference type="InterPro" id="IPR000182">
    <property type="entry name" value="GNAT_dom"/>
</dbReference>